<organism evidence="5 6">
    <name type="scientific">Neobacillus ginsengisoli</name>
    <dbReference type="NCBI Taxonomy" id="904295"/>
    <lineage>
        <taxon>Bacteria</taxon>
        <taxon>Bacillati</taxon>
        <taxon>Bacillota</taxon>
        <taxon>Bacilli</taxon>
        <taxon>Bacillales</taxon>
        <taxon>Bacillaceae</taxon>
        <taxon>Neobacillus</taxon>
    </lineage>
</organism>
<comment type="caution">
    <text evidence="5">The sequence shown here is derived from an EMBL/GenBank/DDBJ whole genome shotgun (WGS) entry which is preliminary data.</text>
</comment>
<dbReference type="Pfam" id="PF00291">
    <property type="entry name" value="PALP"/>
    <property type="match status" value="1"/>
</dbReference>
<dbReference type="InterPro" id="IPR005966">
    <property type="entry name" value="D-Cys_desShydrase"/>
</dbReference>
<keyword evidence="5" id="KW-0456">Lyase</keyword>
<evidence type="ECO:0000256" key="3">
    <source>
        <dbReference type="ARBA" id="ARBA00022898"/>
    </source>
</evidence>
<evidence type="ECO:0000313" key="5">
    <source>
        <dbReference type="EMBL" id="MDQ0197966.1"/>
    </source>
</evidence>
<keyword evidence="3" id="KW-0663">Pyridoxal phosphate</keyword>
<protein>
    <submittedName>
        <fullName evidence="5">D-cysteine desulfhydrase</fullName>
        <ecNumber evidence="5">4.4.1.15</ecNumber>
    </submittedName>
</protein>
<dbReference type="Gene3D" id="3.40.50.1100">
    <property type="match status" value="2"/>
</dbReference>
<dbReference type="InterPro" id="IPR036052">
    <property type="entry name" value="TrpB-like_PALP_sf"/>
</dbReference>
<keyword evidence="6" id="KW-1185">Reference proteome</keyword>
<name>A0ABT9XR41_9BACI</name>
<dbReference type="EC" id="4.4.1.15" evidence="5"/>
<dbReference type="RefSeq" id="WP_307405248.1">
    <property type="nucleotide sequence ID" value="NZ_JAUSTW010000002.1"/>
</dbReference>
<accession>A0ABT9XR41</accession>
<sequence>MNLAQFPRKRYTPTYTSIEKLHHFSEVLGGPSIYIKRDDLLGLTAGGNKTRKLEFLVADAVEKGADTLITCGGIQSNHCRLTLAAAVKEKMKCILVLEEGLLTKSEPDFNGNYFLYHLLGAEKVKVVPNGTDLMKEMQKVAKEVTEEGNKPYIIPVGGSNGIGATGYVACAQEILAQSFDYGVNMNAVVCVSGSGGMHAGLVTGFYGNQSNIPVIGINVSRAKVEQEEKVFQLVKETSAHIGIPNSIPREAVTCFDEYVGPGYALPTPEMVEAVKLMARTEGILLDPVYTGKAAAGLIDLIQKGIFKSDDNILFVHSGGASALYANTSLFIEV</sequence>
<dbReference type="PANTHER" id="PTHR43780:SF2">
    <property type="entry name" value="1-AMINOCYCLOPROPANE-1-CARBOXYLATE DEAMINASE-RELATED"/>
    <property type="match status" value="1"/>
</dbReference>
<dbReference type="Proteomes" id="UP001224122">
    <property type="component" value="Unassembled WGS sequence"/>
</dbReference>
<reference evidence="5 6" key="1">
    <citation type="submission" date="2023-07" db="EMBL/GenBank/DDBJ databases">
        <title>Genomic Encyclopedia of Type Strains, Phase IV (KMG-IV): sequencing the most valuable type-strain genomes for metagenomic binning, comparative biology and taxonomic classification.</title>
        <authorList>
            <person name="Goeker M."/>
        </authorList>
    </citation>
    <scope>NUCLEOTIDE SEQUENCE [LARGE SCALE GENOMIC DNA]</scope>
    <source>
        <strain evidence="5 6">DSM 27594</strain>
    </source>
</reference>
<dbReference type="PIRSF" id="PIRSF006278">
    <property type="entry name" value="ACCD_DCysDesulf"/>
    <property type="match status" value="1"/>
</dbReference>
<gene>
    <name evidence="5" type="ORF">J2S10_001107</name>
</gene>
<dbReference type="SUPFAM" id="SSF53686">
    <property type="entry name" value="Tryptophan synthase beta subunit-like PLP-dependent enzymes"/>
    <property type="match status" value="1"/>
</dbReference>
<comment type="cofactor">
    <cofactor evidence="1">
        <name>pyridoxal 5'-phosphate</name>
        <dbReference type="ChEBI" id="CHEBI:597326"/>
    </cofactor>
</comment>
<dbReference type="InterPro" id="IPR001926">
    <property type="entry name" value="TrpB-like_PALP"/>
</dbReference>
<evidence type="ECO:0000256" key="1">
    <source>
        <dbReference type="ARBA" id="ARBA00001933"/>
    </source>
</evidence>
<dbReference type="GO" id="GO:0019148">
    <property type="term" value="F:D-cysteine desulfhydrase activity"/>
    <property type="evidence" value="ECO:0007669"/>
    <property type="project" value="UniProtKB-EC"/>
</dbReference>
<dbReference type="InterPro" id="IPR027278">
    <property type="entry name" value="ACCD_DCysDesulf"/>
</dbReference>
<comment type="similarity">
    <text evidence="2">Belongs to the ACC deaminase/D-cysteine desulfhydrase family.</text>
</comment>
<feature type="domain" description="Tryptophan synthase beta chain-like PALP" evidence="4">
    <location>
        <begin position="14"/>
        <end position="318"/>
    </location>
</feature>
<dbReference type="NCBIfam" id="TIGR01275">
    <property type="entry name" value="ACC_deam_rel"/>
    <property type="match status" value="1"/>
</dbReference>
<proteinExistence type="inferred from homology"/>
<dbReference type="PANTHER" id="PTHR43780">
    <property type="entry name" value="1-AMINOCYCLOPROPANE-1-CARBOXYLATE DEAMINASE-RELATED"/>
    <property type="match status" value="1"/>
</dbReference>
<evidence type="ECO:0000313" key="6">
    <source>
        <dbReference type="Proteomes" id="UP001224122"/>
    </source>
</evidence>
<evidence type="ECO:0000256" key="2">
    <source>
        <dbReference type="ARBA" id="ARBA00008639"/>
    </source>
</evidence>
<evidence type="ECO:0000259" key="4">
    <source>
        <dbReference type="Pfam" id="PF00291"/>
    </source>
</evidence>
<dbReference type="NCBIfam" id="NF003031">
    <property type="entry name" value="PRK03910.1-4"/>
    <property type="match status" value="1"/>
</dbReference>
<dbReference type="EMBL" id="JAUSTW010000002">
    <property type="protein sequence ID" value="MDQ0197966.1"/>
    <property type="molecule type" value="Genomic_DNA"/>
</dbReference>